<evidence type="ECO:0000313" key="7">
    <source>
        <dbReference type="Proteomes" id="UP000024900"/>
    </source>
</evidence>
<dbReference type="SUPFAM" id="SSF51316">
    <property type="entry name" value="Mss4-like"/>
    <property type="match status" value="1"/>
</dbReference>
<evidence type="ECO:0000256" key="2">
    <source>
        <dbReference type="ARBA" id="ARBA00022723"/>
    </source>
</evidence>
<feature type="compositionally biased region" description="Polar residues" evidence="4">
    <location>
        <begin position="137"/>
        <end position="149"/>
    </location>
</feature>
<dbReference type="InterPro" id="IPR052355">
    <property type="entry name" value="CENP-V-like"/>
</dbReference>
<dbReference type="PANTHER" id="PTHR28620">
    <property type="entry name" value="CENTROMERE PROTEIN V"/>
    <property type="match status" value="1"/>
</dbReference>
<evidence type="ECO:0000256" key="1">
    <source>
        <dbReference type="ARBA" id="ARBA00005495"/>
    </source>
</evidence>
<dbReference type="Gene3D" id="2.170.150.70">
    <property type="match status" value="1"/>
</dbReference>
<organism evidence="6 7">
    <name type="scientific">Bradyrhizobium diazoefficiens SEMIA 5080</name>
    <dbReference type="NCBI Taxonomy" id="754504"/>
    <lineage>
        <taxon>Bacteria</taxon>
        <taxon>Pseudomonadati</taxon>
        <taxon>Pseudomonadota</taxon>
        <taxon>Alphaproteobacteria</taxon>
        <taxon>Hyphomicrobiales</taxon>
        <taxon>Nitrobacteraceae</taxon>
        <taxon>Bradyrhizobium</taxon>
    </lineage>
</organism>
<comment type="similarity">
    <text evidence="1">Belongs to the Gfa family.</text>
</comment>
<dbReference type="GO" id="GO:0016846">
    <property type="term" value="F:carbon-sulfur lyase activity"/>
    <property type="evidence" value="ECO:0007669"/>
    <property type="project" value="InterPro"/>
</dbReference>
<dbReference type="RefSeq" id="WP_049832490.1">
    <property type="nucleotide sequence ID" value="NZ_ADOU02000007.1"/>
</dbReference>
<dbReference type="Pfam" id="PF04828">
    <property type="entry name" value="GFA"/>
    <property type="match status" value="1"/>
</dbReference>
<evidence type="ECO:0000256" key="3">
    <source>
        <dbReference type="ARBA" id="ARBA00022833"/>
    </source>
</evidence>
<dbReference type="PANTHER" id="PTHR28620:SF1">
    <property type="entry name" value="CENP-V_GFA DOMAIN-CONTAINING PROTEIN"/>
    <property type="match status" value="1"/>
</dbReference>
<reference evidence="6 7" key="1">
    <citation type="journal article" date="2014" name="BMC Genomics">
        <title>Comparative genomics of Bradyrhizobium japonicum CPAC 15 and Bradyrhizobium diazoefficiens CPAC 7: elite model strains for understanding symbiotic performance with soybean.</title>
        <authorList>
            <person name="Siqueira A.F."/>
            <person name="Ormeno-Orrillo E."/>
            <person name="Souza R.C."/>
            <person name="Rodrigues E.P."/>
            <person name="Almeida L.G."/>
            <person name="Barcellos F.G."/>
            <person name="Batista J.S."/>
            <person name="Nakatami A.S."/>
            <person name="Martinez-Romero E."/>
            <person name="Vasconcelos A.T."/>
            <person name="Hungria M."/>
        </authorList>
    </citation>
    <scope>NUCLEOTIDE SEQUENCE [LARGE SCALE GENOMIC DNA]</scope>
    <source>
        <strain evidence="6 7">SEMIA 5080</strain>
    </source>
</reference>
<dbReference type="InterPro" id="IPR011057">
    <property type="entry name" value="Mss4-like_sf"/>
</dbReference>
<name>A0A837C9D5_9BRAD</name>
<feature type="region of interest" description="Disordered" evidence="4">
    <location>
        <begin position="119"/>
        <end position="149"/>
    </location>
</feature>
<dbReference type="AlphaFoldDB" id="A0A837C9D5"/>
<evidence type="ECO:0000256" key="4">
    <source>
        <dbReference type="SAM" id="MobiDB-lite"/>
    </source>
</evidence>
<protein>
    <submittedName>
        <fullName evidence="6">Putative Glutathione-dependent formaldehyde-activating, GFA</fullName>
    </submittedName>
</protein>
<evidence type="ECO:0000259" key="5">
    <source>
        <dbReference type="PROSITE" id="PS51891"/>
    </source>
</evidence>
<dbReference type="Proteomes" id="UP000024900">
    <property type="component" value="Unassembled WGS sequence"/>
</dbReference>
<dbReference type="GO" id="GO:0046872">
    <property type="term" value="F:metal ion binding"/>
    <property type="evidence" value="ECO:0007669"/>
    <property type="project" value="UniProtKB-KW"/>
</dbReference>
<proteinExistence type="inferred from homology"/>
<dbReference type="PROSITE" id="PS51891">
    <property type="entry name" value="CENP_V_GFA"/>
    <property type="match status" value="1"/>
</dbReference>
<feature type="domain" description="CENP-V/GFA" evidence="5">
    <location>
        <begin position="4"/>
        <end position="118"/>
    </location>
</feature>
<keyword evidence="3" id="KW-0862">Zinc</keyword>
<dbReference type="InterPro" id="IPR006913">
    <property type="entry name" value="CENP-V/GFA"/>
</dbReference>
<evidence type="ECO:0000313" key="6">
    <source>
        <dbReference type="EMBL" id="KGJ65867.1"/>
    </source>
</evidence>
<comment type="caution">
    <text evidence="6">The sequence shown here is derived from an EMBL/GenBank/DDBJ whole genome shotgun (WGS) entry which is preliminary data.</text>
</comment>
<keyword evidence="2" id="KW-0479">Metal-binding</keyword>
<gene>
    <name evidence="6" type="ORF">BJA5080_02512</name>
</gene>
<dbReference type="EMBL" id="ADOU02000007">
    <property type="protein sequence ID" value="KGJ65867.1"/>
    <property type="molecule type" value="Genomic_DNA"/>
</dbReference>
<accession>A0A837C9D5</accession>
<sequence length="149" mass="16647">MPTYRGSCHCGAVTFSLVSEITELTTCDCSLCRRKHALMAKVHESALTVESGEDLLSAYEWNTHRAKHFFCSRCGIYTFHRKRAAPDHFGINVFCLEDFDPATVPVRATEGIGMSVVDPDARRQWPGPREAGESRQFLKTTAQTKTPPP</sequence>